<dbReference type="InterPro" id="IPR037066">
    <property type="entry name" value="Plug_dom_sf"/>
</dbReference>
<keyword evidence="4" id="KW-0732">Signal</keyword>
<dbReference type="EMBL" id="CP032157">
    <property type="protein sequence ID" value="AXY76355.1"/>
    <property type="molecule type" value="Genomic_DNA"/>
</dbReference>
<keyword evidence="8" id="KW-1185">Reference proteome</keyword>
<feature type="domain" description="TonB-dependent receptor plug" evidence="5">
    <location>
        <begin position="147"/>
        <end position="219"/>
    </location>
</feature>
<proteinExistence type="predicted"/>
<gene>
    <name evidence="7" type="ORF">D3H65_21195</name>
</gene>
<organism evidence="7 8">
    <name type="scientific">Paraflavitalea soli</name>
    <dbReference type="NCBI Taxonomy" id="2315862"/>
    <lineage>
        <taxon>Bacteria</taxon>
        <taxon>Pseudomonadati</taxon>
        <taxon>Bacteroidota</taxon>
        <taxon>Chitinophagia</taxon>
        <taxon>Chitinophagales</taxon>
        <taxon>Chitinophagaceae</taxon>
        <taxon>Paraflavitalea</taxon>
    </lineage>
</organism>
<evidence type="ECO:0000313" key="7">
    <source>
        <dbReference type="EMBL" id="AXY76355.1"/>
    </source>
</evidence>
<dbReference type="InterPro" id="IPR012910">
    <property type="entry name" value="Plug_dom"/>
</dbReference>
<evidence type="ECO:0000256" key="3">
    <source>
        <dbReference type="ARBA" id="ARBA00023237"/>
    </source>
</evidence>
<dbReference type="SUPFAM" id="SSF56935">
    <property type="entry name" value="Porins"/>
    <property type="match status" value="1"/>
</dbReference>
<sequence>MYRMCRLFLLLPVAILTGFSLCAQVNIKGQAVDSSTRTGIGFVTASLLTMKDSILVKRGMADAVGNFELTAIQAGRYRLLLSSTAHQAYSRELLIASQPGDLDLGSMALVKEQKMMDEVVVKGEKRAIRYQDDRVIMHIAGNTAFKTATNVMDILGKAPGITVNGDGTLLMAGRNTPVIFINGKPTAMSAEEQQTYLSGLSPELIASIELISNPSSRYDGQYLGIIDIKLKNEELGWKGNITTNLRQSSHAYSDNAVNLTLGTRKFTYGLRAGYVNGTNPHLYQALQQQANTNWMATRTLNLTAVSDLSLQLSVDYQLQKDQTIGISYKSYNSDRHRTSNNTLDFSDSTRTRKLGVTESITMADPMQRNNALNLSYDAVWGKSRLNVFANITETNNRQNEDIQNTDQSTGTLINYWKTAMKNDILLRTVQVDYSRNISKGTLEAGAKFAFITTDNDLKYDTLAKDNSFVRDAGRTNRFLYDEYISAGYAVYNYKAKKISFRLSLRVEHTYTEANTFTQEPNTKRNYLTWLPGAGLTYTIDASQLISFSFTRRMTRPGFAVLNPFRFYLSPLNYWVGNPFLLPSVTSLLNLSYNYKHFNIAFNLGKEEDVMTRYPEYNPVTNELLYLGRNLPYNNFANIEGGYTFNITKWWKVIQHAGIYYNMQLTPYHGKDYAIDVVDFSISGSHIFTLPQGITADVSYRYKSKSGNGLYIFRPIGALDLGLQKNWLQGKLNTKLNYYDIFNTSIVRYIFREKSIINNQLSHRNWVQRVNLTLSYSFGKAKQKTKQNRTTDEEGRLGN</sequence>
<dbReference type="AlphaFoldDB" id="A0A3B7MXE7"/>
<dbReference type="Pfam" id="PF14905">
    <property type="entry name" value="OMP_b-brl_3"/>
    <property type="match status" value="1"/>
</dbReference>
<dbReference type="OrthoDB" id="905812at2"/>
<dbReference type="Proteomes" id="UP000263900">
    <property type="component" value="Chromosome"/>
</dbReference>
<evidence type="ECO:0000259" key="6">
    <source>
        <dbReference type="Pfam" id="PF14905"/>
    </source>
</evidence>
<evidence type="ECO:0000256" key="1">
    <source>
        <dbReference type="ARBA" id="ARBA00004442"/>
    </source>
</evidence>
<dbReference type="Pfam" id="PF07715">
    <property type="entry name" value="Plug"/>
    <property type="match status" value="1"/>
</dbReference>
<keyword evidence="3" id="KW-0998">Cell outer membrane</keyword>
<dbReference type="PANTHER" id="PTHR40980:SF4">
    <property type="entry name" value="TONB-DEPENDENT RECEPTOR-LIKE BETA-BARREL DOMAIN-CONTAINING PROTEIN"/>
    <property type="match status" value="1"/>
</dbReference>
<dbReference type="RefSeq" id="WP_119052232.1">
    <property type="nucleotide sequence ID" value="NZ_CP032157.1"/>
</dbReference>
<evidence type="ECO:0000256" key="4">
    <source>
        <dbReference type="SAM" id="SignalP"/>
    </source>
</evidence>
<protein>
    <recommendedName>
        <fullName evidence="9">TonB-dependent receptor</fullName>
    </recommendedName>
</protein>
<name>A0A3B7MXE7_9BACT</name>
<evidence type="ECO:0000256" key="2">
    <source>
        <dbReference type="ARBA" id="ARBA00023136"/>
    </source>
</evidence>
<accession>A0A3B7MXE7</accession>
<dbReference type="KEGG" id="pseg:D3H65_21195"/>
<comment type="subcellular location">
    <subcellularLocation>
        <location evidence="1">Cell outer membrane</location>
    </subcellularLocation>
</comment>
<dbReference type="GO" id="GO:0009279">
    <property type="term" value="C:cell outer membrane"/>
    <property type="evidence" value="ECO:0007669"/>
    <property type="project" value="UniProtKB-SubCell"/>
</dbReference>
<reference evidence="7 8" key="1">
    <citation type="submission" date="2018-09" db="EMBL/GenBank/DDBJ databases">
        <title>Genome sequencing of strain 6GH32-13.</title>
        <authorList>
            <person name="Weon H.-Y."/>
            <person name="Heo J."/>
            <person name="Kwon S.-W."/>
        </authorList>
    </citation>
    <scope>NUCLEOTIDE SEQUENCE [LARGE SCALE GENOMIC DNA]</scope>
    <source>
        <strain evidence="7 8">5GH32-13</strain>
    </source>
</reference>
<dbReference type="Gene3D" id="2.170.130.10">
    <property type="entry name" value="TonB-dependent receptor, plug domain"/>
    <property type="match status" value="1"/>
</dbReference>
<keyword evidence="2" id="KW-0472">Membrane</keyword>
<dbReference type="PANTHER" id="PTHR40980">
    <property type="entry name" value="PLUG DOMAIN-CONTAINING PROTEIN"/>
    <property type="match status" value="1"/>
</dbReference>
<evidence type="ECO:0000259" key="5">
    <source>
        <dbReference type="Pfam" id="PF07715"/>
    </source>
</evidence>
<feature type="chain" id="PRO_5017693319" description="TonB-dependent receptor" evidence="4">
    <location>
        <begin position="24"/>
        <end position="798"/>
    </location>
</feature>
<feature type="domain" description="Outer membrane protein beta-barrel" evidence="6">
    <location>
        <begin position="383"/>
        <end position="775"/>
    </location>
</feature>
<feature type="signal peptide" evidence="4">
    <location>
        <begin position="1"/>
        <end position="23"/>
    </location>
</feature>
<dbReference type="InterPro" id="IPR036942">
    <property type="entry name" value="Beta-barrel_TonB_sf"/>
</dbReference>
<dbReference type="Gene3D" id="2.40.170.20">
    <property type="entry name" value="TonB-dependent receptor, beta-barrel domain"/>
    <property type="match status" value="1"/>
</dbReference>
<dbReference type="InterPro" id="IPR041700">
    <property type="entry name" value="OMP_b-brl_3"/>
</dbReference>
<evidence type="ECO:0008006" key="9">
    <source>
        <dbReference type="Google" id="ProtNLM"/>
    </source>
</evidence>
<evidence type="ECO:0000313" key="8">
    <source>
        <dbReference type="Proteomes" id="UP000263900"/>
    </source>
</evidence>